<gene>
    <name evidence="2" type="ORF">CHR53_08060</name>
</gene>
<accession>A0A3T0HW57</accession>
<organism evidence="2 3">
    <name type="scientific">Neobacillus mesonae</name>
    <dbReference type="NCBI Taxonomy" id="1193713"/>
    <lineage>
        <taxon>Bacteria</taxon>
        <taxon>Bacillati</taxon>
        <taxon>Bacillota</taxon>
        <taxon>Bacilli</taxon>
        <taxon>Bacillales</taxon>
        <taxon>Bacillaceae</taxon>
        <taxon>Neobacillus</taxon>
    </lineage>
</organism>
<evidence type="ECO:0000313" key="2">
    <source>
        <dbReference type="EMBL" id="AZU61217.1"/>
    </source>
</evidence>
<keyword evidence="3" id="KW-1185">Reference proteome</keyword>
<dbReference type="InterPro" id="IPR015272">
    <property type="entry name" value="MoadD_C"/>
</dbReference>
<dbReference type="OrthoDB" id="2468967at2"/>
<dbReference type="Proteomes" id="UP000282892">
    <property type="component" value="Chromosome"/>
</dbReference>
<evidence type="ECO:0000259" key="1">
    <source>
        <dbReference type="Pfam" id="PF09189"/>
    </source>
</evidence>
<protein>
    <recommendedName>
        <fullName evidence="1">Molybdopterin cofactor biosynthesis MoaD-related C-terminal domain-containing protein</fullName>
    </recommendedName>
</protein>
<dbReference type="InterPro" id="IPR036473">
    <property type="entry name" value="Mopterin_CF_MoaD-rel_C_sf"/>
</dbReference>
<dbReference type="Pfam" id="PF09189">
    <property type="entry name" value="MoaD_arch"/>
    <property type="match status" value="1"/>
</dbReference>
<evidence type="ECO:0000313" key="3">
    <source>
        <dbReference type="Proteomes" id="UP000282892"/>
    </source>
</evidence>
<dbReference type="KEGG" id="nmk:CHR53_08060"/>
<dbReference type="RefSeq" id="WP_127486068.1">
    <property type="nucleotide sequence ID" value="NZ_CP022572.1"/>
</dbReference>
<feature type="domain" description="Molybdopterin cofactor biosynthesis MoaD-related C-terminal" evidence="1">
    <location>
        <begin position="5"/>
        <end position="90"/>
    </location>
</feature>
<dbReference type="EMBL" id="CP022572">
    <property type="protein sequence ID" value="AZU61217.1"/>
    <property type="molecule type" value="Genomic_DNA"/>
</dbReference>
<dbReference type="Gene3D" id="3.30.1370.80">
    <property type="entry name" value="Molybdopterin cofactor biosynthesis MoaD-related, C-terminal domain"/>
    <property type="match status" value="1"/>
</dbReference>
<dbReference type="AlphaFoldDB" id="A0A3T0HW57"/>
<name>A0A3T0HW57_9BACI</name>
<reference evidence="2 3" key="1">
    <citation type="submission" date="2017-07" db="EMBL/GenBank/DDBJ databases">
        <title>The complete genome sequence of Bacillus mesonae strain H20-5, an efficient strain improving plant abiotic stress resistance.</title>
        <authorList>
            <person name="Kim S.Y."/>
            <person name="Song H."/>
            <person name="Sang M.K."/>
            <person name="Weon H.-Y."/>
            <person name="Song J."/>
        </authorList>
    </citation>
    <scope>NUCLEOTIDE SEQUENCE [LARGE SCALE GENOMIC DNA]</scope>
    <source>
        <strain evidence="2 3">H20-5</strain>
    </source>
</reference>
<dbReference type="STRING" id="1193713.GCA_001636315_04052"/>
<proteinExistence type="predicted"/>
<sequence>MTKIELEFRGISKEYLGMYFEELGAKRITDTFPYIYEGEGWSGQLISEKEIVITSAFKVNAIQVRFFAADEAVLSELIKNYRFKTFRVGG</sequence>